<dbReference type="Gene3D" id="3.30.980.20">
    <property type="entry name" value="Putative mannosyl-3-phosphoglycerate phosphatase, domain 2"/>
    <property type="match status" value="1"/>
</dbReference>
<evidence type="ECO:0000313" key="4">
    <source>
        <dbReference type="EMBL" id="MDT0619601.1"/>
    </source>
</evidence>
<accession>A0ABU3BAV7</accession>
<keyword evidence="2 4" id="KW-0378">Hydrolase</keyword>
<protein>
    <submittedName>
        <fullName evidence="4">HAD-IIB family hydrolase</fullName>
    </submittedName>
</protein>
<evidence type="ECO:0000256" key="1">
    <source>
        <dbReference type="ARBA" id="ARBA00022723"/>
    </source>
</evidence>
<proteinExistence type="predicted"/>
<dbReference type="SFLD" id="SFLDG01142">
    <property type="entry name" value="C2.B.2:_Mannosyl-3-phosphoglyc"/>
    <property type="match status" value="1"/>
</dbReference>
<dbReference type="GO" id="GO:0016787">
    <property type="term" value="F:hydrolase activity"/>
    <property type="evidence" value="ECO:0007669"/>
    <property type="project" value="UniProtKB-KW"/>
</dbReference>
<dbReference type="EMBL" id="JAVRHY010000017">
    <property type="protein sequence ID" value="MDT0619601.1"/>
    <property type="molecule type" value="Genomic_DNA"/>
</dbReference>
<dbReference type="NCBIfam" id="TIGR01484">
    <property type="entry name" value="HAD-SF-IIB"/>
    <property type="match status" value="1"/>
</dbReference>
<reference evidence="4 5" key="1">
    <citation type="submission" date="2023-09" db="EMBL/GenBank/DDBJ databases">
        <authorList>
            <person name="Rey-Velasco X."/>
        </authorList>
    </citation>
    <scope>NUCLEOTIDE SEQUENCE [LARGE SCALE GENOMIC DNA]</scope>
    <source>
        <strain evidence="4 5">P385</strain>
    </source>
</reference>
<dbReference type="RefSeq" id="WP_311660135.1">
    <property type="nucleotide sequence ID" value="NZ_JAVRHY010000017.1"/>
</dbReference>
<evidence type="ECO:0000256" key="2">
    <source>
        <dbReference type="ARBA" id="ARBA00022801"/>
    </source>
</evidence>
<dbReference type="InterPro" id="IPR006379">
    <property type="entry name" value="HAD-SF_hydro_IIB"/>
</dbReference>
<name>A0ABU3BAV7_9GAMM</name>
<dbReference type="PANTHER" id="PTHR10000">
    <property type="entry name" value="PHOSPHOSERINE PHOSPHATASE"/>
    <property type="match status" value="1"/>
</dbReference>
<organism evidence="4 5">
    <name type="scientific">Spectribacter acetivorans</name>
    <dbReference type="NCBI Taxonomy" id="3075603"/>
    <lineage>
        <taxon>Bacteria</taxon>
        <taxon>Pseudomonadati</taxon>
        <taxon>Pseudomonadota</taxon>
        <taxon>Gammaproteobacteria</taxon>
        <taxon>Salinisphaerales</taxon>
        <taxon>Salinisphaeraceae</taxon>
        <taxon>Spectribacter</taxon>
    </lineage>
</organism>
<evidence type="ECO:0000256" key="3">
    <source>
        <dbReference type="ARBA" id="ARBA00022842"/>
    </source>
</evidence>
<dbReference type="Pfam" id="PF08282">
    <property type="entry name" value="Hydrolase_3"/>
    <property type="match status" value="1"/>
</dbReference>
<dbReference type="Gene3D" id="3.40.50.1000">
    <property type="entry name" value="HAD superfamily/HAD-like"/>
    <property type="match status" value="1"/>
</dbReference>
<keyword evidence="1" id="KW-0479">Metal-binding</keyword>
<comment type="caution">
    <text evidence="4">The sequence shown here is derived from an EMBL/GenBank/DDBJ whole genome shotgun (WGS) entry which is preliminary data.</text>
</comment>
<sequence>MPRWVVYTDLDGTLLDHYDYGWQAAVPALTALAVRDVPVVPVTSKTLAEMQVLRTRLAPNTPFVVENGGAVAVPTGYFGADRGTAVAGGLYVERLGPGYADIVDVLIALRAEGFAFTGFADMDATAVAACTGLVQADAERARQRLCSEPLLWQGSDEALAEFRVRLANHGLTTRRGGRFLHVMGQCDKGDALRRLQAHFGGETAPISLALGDSPNDFDMLVAADRGVLVARPDGSHAAPPDPPGLVHAPGIGPAGWNAAVLDWLAEIFDNGND</sequence>
<dbReference type="PANTHER" id="PTHR10000:SF8">
    <property type="entry name" value="HAD SUPERFAMILY HYDROLASE-LIKE, TYPE 3"/>
    <property type="match status" value="1"/>
</dbReference>
<keyword evidence="5" id="KW-1185">Reference proteome</keyword>
<dbReference type="SUPFAM" id="SSF56784">
    <property type="entry name" value="HAD-like"/>
    <property type="match status" value="1"/>
</dbReference>
<gene>
    <name evidence="4" type="ORF">RM531_14075</name>
</gene>
<dbReference type="Proteomes" id="UP001259982">
    <property type="component" value="Unassembled WGS sequence"/>
</dbReference>
<dbReference type="NCBIfam" id="TIGR01486">
    <property type="entry name" value="HAD-SF-IIB-MPGP"/>
    <property type="match status" value="1"/>
</dbReference>
<dbReference type="InterPro" id="IPR006381">
    <property type="entry name" value="HAD-SF-IIB-MPGP"/>
</dbReference>
<dbReference type="InterPro" id="IPR023214">
    <property type="entry name" value="HAD_sf"/>
</dbReference>
<dbReference type="SFLD" id="SFLDS00003">
    <property type="entry name" value="Haloacid_Dehalogenase"/>
    <property type="match status" value="1"/>
</dbReference>
<keyword evidence="3" id="KW-0460">Magnesium</keyword>
<dbReference type="SFLD" id="SFLDG01140">
    <property type="entry name" value="C2.B:_Phosphomannomutase_and_P"/>
    <property type="match status" value="1"/>
</dbReference>
<dbReference type="InterPro" id="IPR036412">
    <property type="entry name" value="HAD-like_sf"/>
</dbReference>
<evidence type="ECO:0000313" key="5">
    <source>
        <dbReference type="Proteomes" id="UP001259982"/>
    </source>
</evidence>